<comment type="caution">
    <text evidence="2">The sequence shown here is derived from an EMBL/GenBank/DDBJ whole genome shotgun (WGS) entry which is preliminary data.</text>
</comment>
<reference evidence="2" key="1">
    <citation type="submission" date="2021-03" db="EMBL/GenBank/DDBJ databases">
        <title>Draft genome sequence of rust myrtle Austropuccinia psidii MF-1, a brazilian biotype.</title>
        <authorList>
            <person name="Quecine M.C."/>
            <person name="Pachon D.M.R."/>
            <person name="Bonatelli M.L."/>
            <person name="Correr F.H."/>
            <person name="Franceschini L.M."/>
            <person name="Leite T.F."/>
            <person name="Margarido G.R.A."/>
            <person name="Almeida C.A."/>
            <person name="Ferrarezi J.A."/>
            <person name="Labate C.A."/>
        </authorList>
    </citation>
    <scope>NUCLEOTIDE SEQUENCE</scope>
    <source>
        <strain evidence="2">MF-1</strain>
    </source>
</reference>
<dbReference type="AlphaFoldDB" id="A0A9Q3IKJ2"/>
<accession>A0A9Q3IKJ2</accession>
<sequence>MRPKGAKGASHLGPKPQLGPPEPFLATISLDPKMTKNLMDTFLAINPIGPIFGHGPPWTNSPAMASGNHQMSPDQLSPSFPSTPGDFFLSFIPSVLKVAGMVHIWYYIPLCTIFAHQSNGDVFRIQFHLPNSRSQIPMPILKEDQSAHQSDKLWPQSEDSLRIPTTCICRSWVGTIHLGLFKGNSQEVLHHFNQLSRHQVFNTPLDNPIHPYRPHSINLYWSWPNWVISYSTVGIPSHSSRFKMARTVFPDPDNTAIDPPSRINLSVFTYTGYLSSPGDFFPS</sequence>
<evidence type="ECO:0000256" key="1">
    <source>
        <dbReference type="SAM" id="MobiDB-lite"/>
    </source>
</evidence>
<feature type="region of interest" description="Disordered" evidence="1">
    <location>
        <begin position="59"/>
        <end position="78"/>
    </location>
</feature>
<name>A0A9Q3IKJ2_9BASI</name>
<evidence type="ECO:0000313" key="3">
    <source>
        <dbReference type="Proteomes" id="UP000765509"/>
    </source>
</evidence>
<feature type="region of interest" description="Disordered" evidence="1">
    <location>
        <begin position="1"/>
        <end position="24"/>
    </location>
</feature>
<organism evidence="2 3">
    <name type="scientific">Austropuccinia psidii MF-1</name>
    <dbReference type="NCBI Taxonomy" id="1389203"/>
    <lineage>
        <taxon>Eukaryota</taxon>
        <taxon>Fungi</taxon>
        <taxon>Dikarya</taxon>
        <taxon>Basidiomycota</taxon>
        <taxon>Pucciniomycotina</taxon>
        <taxon>Pucciniomycetes</taxon>
        <taxon>Pucciniales</taxon>
        <taxon>Sphaerophragmiaceae</taxon>
        <taxon>Austropuccinia</taxon>
    </lineage>
</organism>
<protein>
    <submittedName>
        <fullName evidence="2">Uncharacterized protein</fullName>
    </submittedName>
</protein>
<dbReference type="EMBL" id="AVOT02049043">
    <property type="protein sequence ID" value="MBW0544227.1"/>
    <property type="molecule type" value="Genomic_DNA"/>
</dbReference>
<keyword evidence="3" id="KW-1185">Reference proteome</keyword>
<dbReference type="Proteomes" id="UP000765509">
    <property type="component" value="Unassembled WGS sequence"/>
</dbReference>
<gene>
    <name evidence="2" type="ORF">O181_083942</name>
</gene>
<proteinExistence type="predicted"/>
<evidence type="ECO:0000313" key="2">
    <source>
        <dbReference type="EMBL" id="MBW0544227.1"/>
    </source>
</evidence>